<feature type="domain" description="OmpR/PhoB-type" evidence="3">
    <location>
        <begin position="16"/>
        <end position="122"/>
    </location>
</feature>
<reference evidence="4 5" key="1">
    <citation type="journal article" date="2010" name="J. Bacteriol.">
        <title>Genome sequences of Pelagibaca bermudensis HTCC2601T and Maritimibacter alkaliphilus HTCC2654T, the type strains of two marine Roseobacter genera.</title>
        <authorList>
            <person name="Thrash J.C."/>
            <person name="Cho J.C."/>
            <person name="Ferriera S."/>
            <person name="Johnson J."/>
            <person name="Vergin K.L."/>
            <person name="Giovannoni S.J."/>
        </authorList>
    </citation>
    <scope>NUCLEOTIDE SEQUENCE [LARGE SCALE GENOMIC DNA]</scope>
    <source>
        <strain evidence="5">DSM 26914 / JCM 13377 / KCTC 12554 / HTCC2601</strain>
    </source>
</reference>
<dbReference type="InterPro" id="IPR036388">
    <property type="entry name" value="WH-like_DNA-bd_sf"/>
</dbReference>
<comment type="caution">
    <text evidence="4">The sequence shown here is derived from an EMBL/GenBank/DDBJ whole genome shotgun (WGS) entry which is preliminary data.</text>
</comment>
<evidence type="ECO:0000259" key="3">
    <source>
        <dbReference type="PROSITE" id="PS51755"/>
    </source>
</evidence>
<dbReference type="Proteomes" id="UP000006230">
    <property type="component" value="Unassembled WGS sequence"/>
</dbReference>
<sequence length="134" mass="14664">MSAARLEAEVMAQPEGERLSYALGLLAFYLDPKPVFYDGLVSLGLRVTGQEARILHALDRRRGQLVSLQALHAAAMGDRPLEEWSDPRTVYARLGSIRAELARLSLPARIHAWPGMGYRLTAPEGFSFTGAADA</sequence>
<dbReference type="InterPro" id="IPR016032">
    <property type="entry name" value="Sig_transdc_resp-reg_C-effctor"/>
</dbReference>
<dbReference type="STRING" id="314265.R2601_22916"/>
<dbReference type="GO" id="GO:0003677">
    <property type="term" value="F:DNA binding"/>
    <property type="evidence" value="ECO:0007669"/>
    <property type="project" value="UniProtKB-UniRule"/>
</dbReference>
<dbReference type="AlphaFoldDB" id="Q0FLL0"/>
<evidence type="ECO:0000313" key="5">
    <source>
        <dbReference type="Proteomes" id="UP000006230"/>
    </source>
</evidence>
<name>Q0FLL0_SALBH</name>
<dbReference type="InterPro" id="IPR001867">
    <property type="entry name" value="OmpR/PhoB-type_DNA-bd"/>
</dbReference>
<keyword evidence="1 2" id="KW-0238">DNA-binding</keyword>
<proteinExistence type="predicted"/>
<dbReference type="PROSITE" id="PS51755">
    <property type="entry name" value="OMPR_PHOB"/>
    <property type="match status" value="1"/>
</dbReference>
<dbReference type="GO" id="GO:0000160">
    <property type="term" value="P:phosphorelay signal transduction system"/>
    <property type="evidence" value="ECO:0007669"/>
    <property type="project" value="InterPro"/>
</dbReference>
<dbReference type="HOGENOM" id="CLU_1894229_0_0_5"/>
<dbReference type="SUPFAM" id="SSF46894">
    <property type="entry name" value="C-terminal effector domain of the bipartite response regulators"/>
    <property type="match status" value="1"/>
</dbReference>
<dbReference type="Gene3D" id="1.10.10.10">
    <property type="entry name" value="Winged helix-like DNA-binding domain superfamily/Winged helix DNA-binding domain"/>
    <property type="match status" value="1"/>
</dbReference>
<gene>
    <name evidence="4" type="ORF">R2601_22916</name>
</gene>
<feature type="DNA-binding region" description="OmpR/PhoB-type" evidence="2">
    <location>
        <begin position="16"/>
        <end position="122"/>
    </location>
</feature>
<protein>
    <recommendedName>
        <fullName evidence="3">OmpR/PhoB-type domain-containing protein</fullName>
    </recommendedName>
</protein>
<keyword evidence="5" id="KW-1185">Reference proteome</keyword>
<dbReference type="GO" id="GO:0006355">
    <property type="term" value="P:regulation of DNA-templated transcription"/>
    <property type="evidence" value="ECO:0007669"/>
    <property type="project" value="InterPro"/>
</dbReference>
<evidence type="ECO:0000256" key="1">
    <source>
        <dbReference type="ARBA" id="ARBA00023125"/>
    </source>
</evidence>
<dbReference type="Pfam" id="PF00486">
    <property type="entry name" value="Trans_reg_C"/>
    <property type="match status" value="1"/>
</dbReference>
<dbReference type="RefSeq" id="WP_007799775.1">
    <property type="nucleotide sequence ID" value="NZ_DS022276.1"/>
</dbReference>
<evidence type="ECO:0000313" key="4">
    <source>
        <dbReference type="EMBL" id="EAU45088.1"/>
    </source>
</evidence>
<dbReference type="EMBL" id="AATQ01000032">
    <property type="protein sequence ID" value="EAU45088.1"/>
    <property type="molecule type" value="Genomic_DNA"/>
</dbReference>
<accession>Q0FLL0</accession>
<organism evidence="4 5">
    <name type="scientific">Salipiger bermudensis (strain DSM 26914 / JCM 13377 / KCTC 12554 / HTCC2601)</name>
    <name type="common">Pelagibaca bermudensis</name>
    <dbReference type="NCBI Taxonomy" id="314265"/>
    <lineage>
        <taxon>Bacteria</taxon>
        <taxon>Pseudomonadati</taxon>
        <taxon>Pseudomonadota</taxon>
        <taxon>Alphaproteobacteria</taxon>
        <taxon>Rhodobacterales</taxon>
        <taxon>Roseobacteraceae</taxon>
        <taxon>Salipiger</taxon>
    </lineage>
</organism>
<evidence type="ECO:0000256" key="2">
    <source>
        <dbReference type="PROSITE-ProRule" id="PRU01091"/>
    </source>
</evidence>